<dbReference type="NCBIfam" id="TIGR00232">
    <property type="entry name" value="tktlase_bact"/>
    <property type="match status" value="1"/>
</dbReference>
<dbReference type="SMART" id="SM00861">
    <property type="entry name" value="Transket_pyr"/>
    <property type="match status" value="1"/>
</dbReference>
<dbReference type="PROSITE" id="PS00801">
    <property type="entry name" value="TRANSKETOLASE_1"/>
    <property type="match status" value="1"/>
</dbReference>
<comment type="cofactor">
    <cofactor evidence="15">
        <name>thiamine diphosphate</name>
        <dbReference type="ChEBI" id="CHEBI:58937"/>
    </cofactor>
    <text evidence="15">Binds 1 thiamine pyrophosphate per subunit. During the reaction, the substrate forms a covalent intermediate with the cofactor.</text>
</comment>
<dbReference type="FunFam" id="3.40.50.970:FF:000004">
    <property type="entry name" value="Transketolase"/>
    <property type="match status" value="1"/>
</dbReference>
<dbReference type="RefSeq" id="WP_133593026.1">
    <property type="nucleotide sequence ID" value="NZ_SNVV01000013.1"/>
</dbReference>
<dbReference type="InterPro" id="IPR020826">
    <property type="entry name" value="Transketolase_BS"/>
</dbReference>
<dbReference type="InterPro" id="IPR049557">
    <property type="entry name" value="Transketolase_CS"/>
</dbReference>
<evidence type="ECO:0000256" key="10">
    <source>
        <dbReference type="ARBA" id="ARBA00023052"/>
    </source>
</evidence>
<dbReference type="EC" id="2.2.1.1" evidence="5 12"/>
<feature type="binding site" evidence="15">
    <location>
        <position position="269"/>
    </location>
    <ligand>
        <name>thiamine diphosphate</name>
        <dbReference type="ChEBI" id="CHEBI:58937"/>
    </ligand>
</feature>
<dbReference type="FunFam" id="3.40.50.970:FF:000003">
    <property type="entry name" value="Transketolase"/>
    <property type="match status" value="1"/>
</dbReference>
<dbReference type="InterPro" id="IPR055152">
    <property type="entry name" value="Transketolase-like_C_2"/>
</dbReference>
<feature type="binding site" evidence="14">
    <location>
        <position position="478"/>
    </location>
    <ligand>
        <name>substrate</name>
    </ligand>
</feature>
<evidence type="ECO:0000313" key="20">
    <source>
        <dbReference type="EMBL" id="TDN48938.1"/>
    </source>
</evidence>
<comment type="cofactor">
    <cofactor evidence="16">
        <name>Mg(2+)</name>
        <dbReference type="ChEBI" id="CHEBI:18420"/>
    </cofactor>
    <text evidence="16">Binds 1 Mg(2+) ion per subunit. Can also utilize other divalent metal cations, such as Ca(2+), Mn(2+) and Co(2+).</text>
</comment>
<feature type="binding site" evidence="15">
    <location>
        <begin position="122"/>
        <end position="124"/>
    </location>
    <ligand>
        <name>thiamine diphosphate</name>
        <dbReference type="ChEBI" id="CHEBI:58937"/>
    </ligand>
</feature>
<dbReference type="InterPro" id="IPR009014">
    <property type="entry name" value="Transketo_C/PFOR_II"/>
</dbReference>
<accession>A0A4R6DX42</accession>
<comment type="subunit">
    <text evidence="4 18">Homodimer.</text>
</comment>
<reference evidence="20 21" key="1">
    <citation type="submission" date="2019-03" db="EMBL/GenBank/DDBJ databases">
        <title>Genomic Encyclopedia of Type Strains, Phase IV (KMG-IV): sequencing the most valuable type-strain genomes for metagenomic binning, comparative biology and taxonomic classification.</title>
        <authorList>
            <person name="Goeker M."/>
        </authorList>
    </citation>
    <scope>NUCLEOTIDE SEQUENCE [LARGE SCALE GENOMIC DNA]</scope>
    <source>
        <strain evidence="20 21">DSM 12121</strain>
    </source>
</reference>
<feature type="binding site" evidence="14">
    <location>
        <position position="470"/>
    </location>
    <ligand>
        <name>substrate</name>
    </ligand>
</feature>
<feature type="binding site" evidence="14">
    <location>
        <position position="34"/>
    </location>
    <ligand>
        <name>substrate</name>
    </ligand>
</feature>
<organism evidence="20 21">
    <name type="scientific">Azoarcus indigens</name>
    <dbReference type="NCBI Taxonomy" id="29545"/>
    <lineage>
        <taxon>Bacteria</taxon>
        <taxon>Pseudomonadati</taxon>
        <taxon>Pseudomonadota</taxon>
        <taxon>Betaproteobacteria</taxon>
        <taxon>Rhodocyclales</taxon>
        <taxon>Zoogloeaceae</taxon>
        <taxon>Azoarcus</taxon>
    </lineage>
</organism>
<dbReference type="PANTHER" id="PTHR43522:SF2">
    <property type="entry name" value="TRANSKETOLASE 1-RELATED"/>
    <property type="match status" value="1"/>
</dbReference>
<name>A0A4R6DX42_9RHOO</name>
<dbReference type="Gene3D" id="3.40.50.920">
    <property type="match status" value="1"/>
</dbReference>
<dbReference type="GO" id="GO:0046872">
    <property type="term" value="F:metal ion binding"/>
    <property type="evidence" value="ECO:0007669"/>
    <property type="project" value="UniProtKB-KW"/>
</dbReference>
<dbReference type="AlphaFoldDB" id="A0A4R6DX42"/>
<feature type="binding site" evidence="14">
    <location>
        <position position="482"/>
    </location>
    <ligand>
        <name>substrate</name>
    </ligand>
</feature>
<evidence type="ECO:0000256" key="17">
    <source>
        <dbReference type="PIRSR" id="PIRSR605478-5"/>
    </source>
</evidence>
<dbReference type="InterPro" id="IPR005478">
    <property type="entry name" value="Transketolase_bac-like"/>
</dbReference>
<feature type="binding site" evidence="16">
    <location>
        <position position="195"/>
    </location>
    <ligand>
        <name>Mg(2+)</name>
        <dbReference type="ChEBI" id="CHEBI:18420"/>
    </ligand>
</feature>
<dbReference type="InterPro" id="IPR005474">
    <property type="entry name" value="Transketolase_N"/>
</dbReference>
<dbReference type="CDD" id="cd02012">
    <property type="entry name" value="TPP_TK"/>
    <property type="match status" value="1"/>
</dbReference>
<feature type="domain" description="Transketolase-like pyrimidine-binding" evidence="19">
    <location>
        <begin position="364"/>
        <end position="534"/>
    </location>
</feature>
<keyword evidence="6 18" id="KW-0808">Transferase</keyword>
<evidence type="ECO:0000256" key="4">
    <source>
        <dbReference type="ARBA" id="ARBA00011738"/>
    </source>
</evidence>
<keyword evidence="8 18" id="KW-0106">Calcium</keyword>
<evidence type="ECO:0000256" key="11">
    <source>
        <dbReference type="ARBA" id="ARBA00049473"/>
    </source>
</evidence>
<gene>
    <name evidence="20" type="ORF">C7389_11359</name>
</gene>
<dbReference type="Proteomes" id="UP000295129">
    <property type="component" value="Unassembled WGS sequence"/>
</dbReference>
<sequence>MQSSRNVKPPVFNPLTGAIRALAMDAVQQANSGHPGAPMGMAEIAEVLWRHHLKHNPANPQWADRDRFVLSNGHGSMLVYALLHLSGYDLPIEELKRFRQLHSKTPGHPEYGYTPGVETTTGPLGQGITNAVGMAIAEKVLAAEFNRPGHEIVDHRTWVFLGDGCLMEGISHEACSLAGTLGLGKLVAFYDDNNISIDGHVEGWFTDDTPKRFEAYGWQVIRDVQGHDAAEIEAAIQQAKANTSQPTLICCKTVIGAGAPNKQGGHDVHGAPLGAAEIEACRAYIGWSHPAFEIPADVYAAWDARPAGASAESAWNDKFAAYAAAFPELAAEFKRRVQERKLPADWAAHVEAVLTKVTEKGETIATRKASQNSIEAYAPKLPELIGGSADLAGSNLTLWSGAKGVSRDSGGNYIYYGVREFGMAAIANGIALHGGLIPYTATFLMFSEYARNALRMAALMKVRQLFVFTHDSIGLGEDGPTHQPVEQTATLRLIPNMDVWRPCDTVESAVAWAHAIERADGPSCLLFSRQNLPFQTRDAAQVADIRRGGYVLSEAAGGKPAAVIIATGSEVALAMAAQKALAGEGIAVRVVSMPSTNVFDRQEGAWRASVLPAGVPRVAVEAGVTDGWRKYVGLEGAVVGIDRFGESAPASELFKYFGITAEAVAAAVKAVL</sequence>
<evidence type="ECO:0000256" key="9">
    <source>
        <dbReference type="ARBA" id="ARBA00022842"/>
    </source>
</evidence>
<comment type="catalytic activity">
    <reaction evidence="11 18">
        <text>D-sedoheptulose 7-phosphate + D-glyceraldehyde 3-phosphate = aldehydo-D-ribose 5-phosphate + D-xylulose 5-phosphate</text>
        <dbReference type="Rhea" id="RHEA:10508"/>
        <dbReference type="ChEBI" id="CHEBI:57483"/>
        <dbReference type="ChEBI" id="CHEBI:57737"/>
        <dbReference type="ChEBI" id="CHEBI:58273"/>
        <dbReference type="ChEBI" id="CHEBI:59776"/>
        <dbReference type="EC" id="2.2.1.1"/>
    </reaction>
</comment>
<evidence type="ECO:0000256" key="6">
    <source>
        <dbReference type="ARBA" id="ARBA00022679"/>
    </source>
</evidence>
<keyword evidence="7 16" id="KW-0479">Metal-binding</keyword>
<dbReference type="PANTHER" id="PTHR43522">
    <property type="entry name" value="TRANSKETOLASE"/>
    <property type="match status" value="1"/>
</dbReference>
<evidence type="ECO:0000256" key="1">
    <source>
        <dbReference type="ARBA" id="ARBA00001913"/>
    </source>
</evidence>
<dbReference type="EMBL" id="SNVV01000013">
    <property type="protein sequence ID" value="TDN48938.1"/>
    <property type="molecule type" value="Genomic_DNA"/>
</dbReference>
<evidence type="ECO:0000259" key="19">
    <source>
        <dbReference type="SMART" id="SM00861"/>
    </source>
</evidence>
<dbReference type="GO" id="GO:0009052">
    <property type="term" value="P:pentose-phosphate shunt, non-oxidative branch"/>
    <property type="evidence" value="ECO:0007669"/>
    <property type="project" value="UniProtKB-ARBA"/>
</dbReference>
<evidence type="ECO:0000256" key="2">
    <source>
        <dbReference type="ARBA" id="ARBA00001941"/>
    </source>
</evidence>
<dbReference type="SUPFAM" id="SSF52518">
    <property type="entry name" value="Thiamin diphosphate-binding fold (THDP-binding)"/>
    <property type="match status" value="2"/>
</dbReference>
<dbReference type="OrthoDB" id="8732661at2"/>
<dbReference type="Gene3D" id="3.40.50.970">
    <property type="match status" value="2"/>
</dbReference>
<evidence type="ECO:0000256" key="12">
    <source>
        <dbReference type="NCBIfam" id="TIGR00232"/>
    </source>
</evidence>
<dbReference type="InterPro" id="IPR005475">
    <property type="entry name" value="Transketolase-like_Pyr-bd"/>
</dbReference>
<feature type="binding site" evidence="15">
    <location>
        <position position="74"/>
    </location>
    <ligand>
        <name>thiamine diphosphate</name>
        <dbReference type="ChEBI" id="CHEBI:58937"/>
    </ligand>
</feature>
<proteinExistence type="inferred from homology"/>
<feature type="binding site" evidence="15">
    <location>
        <position position="193"/>
    </location>
    <ligand>
        <name>thiamine diphosphate</name>
        <dbReference type="ChEBI" id="CHEBI:58937"/>
    </ligand>
</feature>
<protein>
    <recommendedName>
        <fullName evidence="5 12">Transketolase</fullName>
        <ecNumber evidence="5 12">2.2.1.1</ecNumber>
    </recommendedName>
</protein>
<dbReference type="InterPro" id="IPR033247">
    <property type="entry name" value="Transketolase_fam"/>
</dbReference>
<evidence type="ECO:0000256" key="7">
    <source>
        <dbReference type="ARBA" id="ARBA00022723"/>
    </source>
</evidence>
<evidence type="ECO:0000256" key="3">
    <source>
        <dbReference type="ARBA" id="ARBA00007131"/>
    </source>
</evidence>
<evidence type="ECO:0000256" key="8">
    <source>
        <dbReference type="ARBA" id="ARBA00022837"/>
    </source>
</evidence>
<feature type="binding site" evidence="14">
    <location>
        <position position="269"/>
    </location>
    <ligand>
        <name>substrate</name>
    </ligand>
</feature>
<dbReference type="GO" id="GO:0004802">
    <property type="term" value="F:transketolase activity"/>
    <property type="evidence" value="ECO:0007669"/>
    <property type="project" value="UniProtKB-UniRule"/>
</dbReference>
<feature type="active site" description="Proton donor" evidence="13">
    <location>
        <position position="420"/>
    </location>
</feature>
<comment type="caution">
    <text evidence="20">The sequence shown here is derived from an EMBL/GenBank/DDBJ whole genome shotgun (WGS) entry which is preliminary data.</text>
</comment>
<comment type="cofactor">
    <cofactor evidence="18">
        <name>Mg(2+)</name>
        <dbReference type="ChEBI" id="CHEBI:18420"/>
    </cofactor>
    <cofactor evidence="18">
        <name>Ca(2+)</name>
        <dbReference type="ChEBI" id="CHEBI:29108"/>
    </cofactor>
    <cofactor evidence="18">
        <name>Mn(2+)</name>
        <dbReference type="ChEBI" id="CHEBI:29035"/>
    </cofactor>
    <cofactor evidence="18">
        <name>Co(2+)</name>
        <dbReference type="ChEBI" id="CHEBI:48828"/>
    </cofactor>
    <text evidence="18">Binds 1 Mg(2+) ion per subunit. Can also utilize other divalent metal cations, such as Ca(2+), Mn(2+) and Co(2+).</text>
</comment>
<keyword evidence="21" id="KW-1185">Reference proteome</keyword>
<comment type="cofactor">
    <cofactor evidence="1">
        <name>Ca(2+)</name>
        <dbReference type="ChEBI" id="CHEBI:29108"/>
    </cofactor>
</comment>
<dbReference type="PROSITE" id="PS00802">
    <property type="entry name" value="TRANSKETOLASE_2"/>
    <property type="match status" value="1"/>
</dbReference>
<dbReference type="Pfam" id="PF00456">
    <property type="entry name" value="Transketolase_N"/>
    <property type="match status" value="1"/>
</dbReference>
<dbReference type="FunFam" id="3.40.50.920:FF:000003">
    <property type="entry name" value="Transketolase"/>
    <property type="match status" value="1"/>
</dbReference>
<dbReference type="Pfam" id="PF22613">
    <property type="entry name" value="Transketolase_C_1"/>
    <property type="match status" value="1"/>
</dbReference>
<dbReference type="CDD" id="cd07033">
    <property type="entry name" value="TPP_PYR_DXS_TK_like"/>
    <property type="match status" value="1"/>
</dbReference>
<evidence type="ECO:0000256" key="18">
    <source>
        <dbReference type="RuleBase" id="RU004996"/>
    </source>
</evidence>
<evidence type="ECO:0000256" key="15">
    <source>
        <dbReference type="PIRSR" id="PIRSR605478-3"/>
    </source>
</evidence>
<feature type="binding site" evidence="14">
    <location>
        <position position="394"/>
    </location>
    <ligand>
        <name>substrate</name>
    </ligand>
</feature>
<feature type="binding site" evidence="14">
    <location>
        <position position="529"/>
    </location>
    <ligand>
        <name>substrate</name>
    </ligand>
</feature>
<comment type="function">
    <text evidence="18">Catalyzes the transfer of a two-carbon ketol group from a ketose donor to an aldose acceptor, via a covalent intermediate with the cofactor thiamine pyrophosphate.</text>
</comment>
<dbReference type="GO" id="GO:0005829">
    <property type="term" value="C:cytosol"/>
    <property type="evidence" value="ECO:0007669"/>
    <property type="project" value="TreeGrafter"/>
</dbReference>
<feature type="site" description="Important for catalytic activity" evidence="17">
    <location>
        <position position="269"/>
    </location>
</feature>
<evidence type="ECO:0000313" key="21">
    <source>
        <dbReference type="Proteomes" id="UP000295129"/>
    </source>
</evidence>
<dbReference type="SUPFAM" id="SSF52922">
    <property type="entry name" value="TK C-terminal domain-like"/>
    <property type="match status" value="1"/>
</dbReference>
<feature type="binding site" evidence="15">
    <location>
        <position position="446"/>
    </location>
    <ligand>
        <name>thiamine diphosphate</name>
        <dbReference type="ChEBI" id="CHEBI:58937"/>
    </ligand>
</feature>
<evidence type="ECO:0000256" key="5">
    <source>
        <dbReference type="ARBA" id="ARBA00013152"/>
    </source>
</evidence>
<keyword evidence="10 15" id="KW-0786">Thiamine pyrophosphate</keyword>
<keyword evidence="9 16" id="KW-0460">Magnesium</keyword>
<dbReference type="InterPro" id="IPR029061">
    <property type="entry name" value="THDP-binding"/>
</dbReference>
<comment type="cofactor">
    <cofactor evidence="2">
        <name>Co(2+)</name>
        <dbReference type="ChEBI" id="CHEBI:48828"/>
    </cofactor>
</comment>
<feature type="binding site" evidence="14">
    <location>
        <position position="367"/>
    </location>
    <ligand>
        <name>substrate</name>
    </ligand>
</feature>
<feature type="site" description="Important for catalytic activity" evidence="17">
    <location>
        <position position="34"/>
    </location>
</feature>
<evidence type="ECO:0000256" key="14">
    <source>
        <dbReference type="PIRSR" id="PIRSR605478-2"/>
    </source>
</evidence>
<feature type="binding site" evidence="16">
    <location>
        <position position="193"/>
    </location>
    <ligand>
        <name>Mg(2+)</name>
        <dbReference type="ChEBI" id="CHEBI:18420"/>
    </ligand>
</feature>
<feature type="binding site" evidence="16">
    <location>
        <position position="163"/>
    </location>
    <ligand>
        <name>Mg(2+)</name>
        <dbReference type="ChEBI" id="CHEBI:18420"/>
    </ligand>
</feature>
<comment type="similarity">
    <text evidence="3 18">Belongs to the transketolase family.</text>
</comment>
<dbReference type="Pfam" id="PF02779">
    <property type="entry name" value="Transket_pyr"/>
    <property type="match status" value="1"/>
</dbReference>
<evidence type="ECO:0000256" key="13">
    <source>
        <dbReference type="PIRSR" id="PIRSR605478-1"/>
    </source>
</evidence>
<evidence type="ECO:0000256" key="16">
    <source>
        <dbReference type="PIRSR" id="PIRSR605478-4"/>
    </source>
</evidence>
<feature type="binding site" evidence="15">
    <location>
        <position position="164"/>
    </location>
    <ligand>
        <name>thiamine diphosphate</name>
        <dbReference type="ChEBI" id="CHEBI:58937"/>
    </ligand>
</feature>